<sequence>MSLSGAAEATPKSLAKKTDRVKYYIHEPGKYQRLNPKNQTPARFVIGQRYKVGTGVILLNQNGDVQKEGVAELRYD</sequence>
<protein>
    <submittedName>
        <fullName evidence="1">Uncharacterized protein</fullName>
    </submittedName>
</protein>
<name>A0A552ELC3_MICAE</name>
<comment type="caution">
    <text evidence="1">The sequence shown here is derived from an EMBL/GenBank/DDBJ whole genome shotgun (WGS) entry which is preliminary data.</text>
</comment>
<proteinExistence type="predicted"/>
<organism evidence="1 2">
    <name type="scientific">Microcystis aeruginosa Ma_MB_S_20031200_S102</name>
    <dbReference type="NCBI Taxonomy" id="2486254"/>
    <lineage>
        <taxon>Bacteria</taxon>
        <taxon>Bacillati</taxon>
        <taxon>Cyanobacteriota</taxon>
        <taxon>Cyanophyceae</taxon>
        <taxon>Oscillatoriophycideae</taxon>
        <taxon>Chroococcales</taxon>
        <taxon>Microcystaceae</taxon>
        <taxon>Microcystis</taxon>
    </lineage>
</organism>
<dbReference type="EMBL" id="SFBI01000120">
    <property type="protein sequence ID" value="TRU35277.1"/>
    <property type="molecule type" value="Genomic_DNA"/>
</dbReference>
<gene>
    <name evidence="1" type="ORF">EWV92_14150</name>
</gene>
<dbReference type="Proteomes" id="UP000317708">
    <property type="component" value="Unassembled WGS sequence"/>
</dbReference>
<accession>A0A552ELC3</accession>
<evidence type="ECO:0000313" key="2">
    <source>
        <dbReference type="Proteomes" id="UP000317708"/>
    </source>
</evidence>
<reference evidence="1 2" key="1">
    <citation type="submission" date="2019-01" db="EMBL/GenBank/DDBJ databases">
        <title>Coherence of Microcystis species and biogeography revealed through population genomics.</title>
        <authorList>
            <person name="Perez-Carrascal O.M."/>
            <person name="Terrat Y."/>
            <person name="Giani A."/>
            <person name="Fortin N."/>
            <person name="Tromas N."/>
            <person name="Shapiro B.J."/>
        </authorList>
    </citation>
    <scope>NUCLEOTIDE SEQUENCE [LARGE SCALE GENOMIC DNA]</scope>
    <source>
        <strain evidence="1">Ma_MB_S_20031200_S102</strain>
    </source>
</reference>
<dbReference type="AlphaFoldDB" id="A0A552ELC3"/>
<evidence type="ECO:0000313" key="1">
    <source>
        <dbReference type="EMBL" id="TRU35277.1"/>
    </source>
</evidence>